<evidence type="ECO:0000313" key="3">
    <source>
        <dbReference type="Proteomes" id="UP000478052"/>
    </source>
</evidence>
<dbReference type="OrthoDB" id="10055366at2759"/>
<proteinExistence type="predicted"/>
<keyword evidence="3" id="KW-1185">Reference proteome</keyword>
<feature type="compositionally biased region" description="Polar residues" evidence="1">
    <location>
        <begin position="60"/>
        <end position="77"/>
    </location>
</feature>
<dbReference type="EMBL" id="VUJU01007985">
    <property type="protein sequence ID" value="KAF0737185.1"/>
    <property type="molecule type" value="Genomic_DNA"/>
</dbReference>
<sequence length="110" mass="12130">MPMTADRFVATHLNALVSSSKLFRSKQLRYNGNSVSSSLDSNEPTTNIFEEINLNKYYSENESSPASAHGTEQNSLELNIFKSPDGSTNLSNILEHDKNNDIQSSSSSID</sequence>
<organism evidence="2 3">
    <name type="scientific">Aphis craccivora</name>
    <name type="common">Cowpea aphid</name>
    <dbReference type="NCBI Taxonomy" id="307492"/>
    <lineage>
        <taxon>Eukaryota</taxon>
        <taxon>Metazoa</taxon>
        <taxon>Ecdysozoa</taxon>
        <taxon>Arthropoda</taxon>
        <taxon>Hexapoda</taxon>
        <taxon>Insecta</taxon>
        <taxon>Pterygota</taxon>
        <taxon>Neoptera</taxon>
        <taxon>Paraneoptera</taxon>
        <taxon>Hemiptera</taxon>
        <taxon>Sternorrhyncha</taxon>
        <taxon>Aphidomorpha</taxon>
        <taxon>Aphidoidea</taxon>
        <taxon>Aphididae</taxon>
        <taxon>Aphidini</taxon>
        <taxon>Aphis</taxon>
        <taxon>Aphis</taxon>
    </lineage>
</organism>
<protein>
    <submittedName>
        <fullName evidence="2">Uncharacterized protein</fullName>
    </submittedName>
</protein>
<gene>
    <name evidence="2" type="ORF">FWK35_00030077</name>
</gene>
<accession>A0A6G0XAZ4</accession>
<dbReference type="Proteomes" id="UP000478052">
    <property type="component" value="Unassembled WGS sequence"/>
</dbReference>
<comment type="caution">
    <text evidence="2">The sequence shown here is derived from an EMBL/GenBank/DDBJ whole genome shotgun (WGS) entry which is preliminary data.</text>
</comment>
<name>A0A6G0XAZ4_APHCR</name>
<reference evidence="2 3" key="1">
    <citation type="submission" date="2019-08" db="EMBL/GenBank/DDBJ databases">
        <title>Whole genome of Aphis craccivora.</title>
        <authorList>
            <person name="Voronova N.V."/>
            <person name="Shulinski R.S."/>
            <person name="Bandarenka Y.V."/>
            <person name="Zhorov D.G."/>
            <person name="Warner D."/>
        </authorList>
    </citation>
    <scope>NUCLEOTIDE SEQUENCE [LARGE SCALE GENOMIC DNA]</scope>
    <source>
        <strain evidence="2">180601</strain>
        <tissue evidence="2">Whole Body</tissue>
    </source>
</reference>
<dbReference type="AlphaFoldDB" id="A0A6G0XAZ4"/>
<evidence type="ECO:0000313" key="2">
    <source>
        <dbReference type="EMBL" id="KAF0737185.1"/>
    </source>
</evidence>
<feature type="region of interest" description="Disordered" evidence="1">
    <location>
        <begin position="60"/>
        <end position="110"/>
    </location>
</feature>
<evidence type="ECO:0000256" key="1">
    <source>
        <dbReference type="SAM" id="MobiDB-lite"/>
    </source>
</evidence>